<feature type="compositionally biased region" description="Low complexity" evidence="9">
    <location>
        <begin position="630"/>
        <end position="644"/>
    </location>
</feature>
<evidence type="ECO:0000256" key="8">
    <source>
        <dbReference type="SAM" id="Coils"/>
    </source>
</evidence>
<evidence type="ECO:0000256" key="4">
    <source>
        <dbReference type="ARBA" id="ARBA00017286"/>
    </source>
</evidence>
<proteinExistence type="inferred from homology"/>
<feature type="coiled-coil region" evidence="8">
    <location>
        <begin position="459"/>
        <end position="486"/>
    </location>
</feature>
<evidence type="ECO:0000256" key="1">
    <source>
        <dbReference type="ARBA" id="ARBA00004123"/>
    </source>
</evidence>
<feature type="compositionally biased region" description="Polar residues" evidence="9">
    <location>
        <begin position="1169"/>
        <end position="1185"/>
    </location>
</feature>
<feature type="compositionally biased region" description="Low complexity" evidence="9">
    <location>
        <begin position="942"/>
        <end position="956"/>
    </location>
</feature>
<keyword evidence="7" id="KW-0539">Nucleus</keyword>
<dbReference type="Pfam" id="PF09811">
    <property type="entry name" value="Yae1_N"/>
    <property type="match status" value="1"/>
</dbReference>
<feature type="region of interest" description="Disordered" evidence="9">
    <location>
        <begin position="305"/>
        <end position="338"/>
    </location>
</feature>
<dbReference type="GO" id="GO:0005737">
    <property type="term" value="C:cytoplasm"/>
    <property type="evidence" value="ECO:0007669"/>
    <property type="project" value="UniProtKB-SubCell"/>
</dbReference>
<keyword evidence="8" id="KW-0175">Coiled coil</keyword>
<feature type="compositionally biased region" description="Low complexity" evidence="9">
    <location>
        <begin position="654"/>
        <end position="665"/>
    </location>
</feature>
<dbReference type="Proteomes" id="UP000323386">
    <property type="component" value="Unassembled WGS sequence"/>
</dbReference>
<keyword evidence="12" id="KW-1185">Reference proteome</keyword>
<feature type="compositionally biased region" description="Basic and acidic residues" evidence="9">
    <location>
        <begin position="790"/>
        <end position="809"/>
    </location>
</feature>
<feature type="compositionally biased region" description="Polar residues" evidence="9">
    <location>
        <begin position="766"/>
        <end position="780"/>
    </location>
</feature>
<evidence type="ECO:0000256" key="9">
    <source>
        <dbReference type="SAM" id="MobiDB-lite"/>
    </source>
</evidence>
<comment type="similarity">
    <text evidence="3">Belongs to the YAE1 family.</text>
</comment>
<feature type="compositionally biased region" description="Basic and acidic residues" evidence="9">
    <location>
        <begin position="387"/>
        <end position="414"/>
    </location>
</feature>
<feature type="compositionally biased region" description="Polar residues" evidence="9">
    <location>
        <begin position="727"/>
        <end position="740"/>
    </location>
</feature>
<gene>
    <name evidence="11" type="ORF">PSFLO_01309</name>
</gene>
<evidence type="ECO:0000313" key="11">
    <source>
        <dbReference type="EMBL" id="SPO35838.1"/>
    </source>
</evidence>
<dbReference type="GO" id="GO:0005634">
    <property type="term" value="C:nucleus"/>
    <property type="evidence" value="ECO:0007669"/>
    <property type="project" value="UniProtKB-SubCell"/>
</dbReference>
<evidence type="ECO:0000256" key="3">
    <source>
        <dbReference type="ARBA" id="ARBA00007096"/>
    </source>
</evidence>
<feature type="domain" description="Essential protein Yae1 N-terminal" evidence="10">
    <location>
        <begin position="255"/>
        <end position="293"/>
    </location>
</feature>
<dbReference type="InterPro" id="IPR019191">
    <property type="entry name" value="Essential_protein_Yae1_N"/>
</dbReference>
<evidence type="ECO:0000256" key="5">
    <source>
        <dbReference type="ARBA" id="ARBA00018400"/>
    </source>
</evidence>
<dbReference type="PANTHER" id="PTHR18829:SF0">
    <property type="entry name" value="PROTEIN YAE1 HOMOLOG"/>
    <property type="match status" value="1"/>
</dbReference>
<organism evidence="11 12">
    <name type="scientific">Pseudozyma flocculosa</name>
    <dbReference type="NCBI Taxonomy" id="84751"/>
    <lineage>
        <taxon>Eukaryota</taxon>
        <taxon>Fungi</taxon>
        <taxon>Dikarya</taxon>
        <taxon>Basidiomycota</taxon>
        <taxon>Ustilaginomycotina</taxon>
        <taxon>Ustilaginomycetes</taxon>
        <taxon>Ustilaginales</taxon>
        <taxon>Ustilaginaceae</taxon>
        <taxon>Pseudozyma</taxon>
    </lineage>
</organism>
<feature type="compositionally biased region" description="Gly residues" evidence="9">
    <location>
        <begin position="852"/>
        <end position="867"/>
    </location>
</feature>
<dbReference type="InterPro" id="IPR038881">
    <property type="entry name" value="Yae1-like"/>
</dbReference>
<feature type="compositionally biased region" description="Acidic residues" evidence="9">
    <location>
        <begin position="209"/>
        <end position="221"/>
    </location>
</feature>
<feature type="region of interest" description="Disordered" evidence="9">
    <location>
        <begin position="1"/>
        <end position="244"/>
    </location>
</feature>
<evidence type="ECO:0000313" key="12">
    <source>
        <dbReference type="Proteomes" id="UP000323386"/>
    </source>
</evidence>
<dbReference type="PANTHER" id="PTHR18829">
    <property type="entry name" value="PROTEIN YAE1 HOMOLOG"/>
    <property type="match status" value="1"/>
</dbReference>
<feature type="compositionally biased region" description="Acidic residues" evidence="9">
    <location>
        <begin position="314"/>
        <end position="334"/>
    </location>
</feature>
<evidence type="ECO:0000256" key="2">
    <source>
        <dbReference type="ARBA" id="ARBA00004496"/>
    </source>
</evidence>
<feature type="compositionally biased region" description="Gly residues" evidence="9">
    <location>
        <begin position="1106"/>
        <end position="1119"/>
    </location>
</feature>
<evidence type="ECO:0000259" key="10">
    <source>
        <dbReference type="Pfam" id="PF09811"/>
    </source>
</evidence>
<feature type="region of interest" description="Disordered" evidence="9">
    <location>
        <begin position="563"/>
        <end position="984"/>
    </location>
</feature>
<feature type="compositionally biased region" description="Low complexity" evidence="9">
    <location>
        <begin position="1"/>
        <end position="32"/>
    </location>
</feature>
<feature type="compositionally biased region" description="Basic and acidic residues" evidence="9">
    <location>
        <begin position="666"/>
        <end position="675"/>
    </location>
</feature>
<feature type="compositionally biased region" description="Polar residues" evidence="9">
    <location>
        <begin position="920"/>
        <end position="932"/>
    </location>
</feature>
<feature type="region of interest" description="Disordered" evidence="9">
    <location>
        <begin position="495"/>
        <end position="540"/>
    </location>
</feature>
<accession>A0A5C3EU51</accession>
<protein>
    <recommendedName>
        <fullName evidence="5">Protein YAE1</fullName>
    </recommendedName>
    <alternativeName>
        <fullName evidence="4">Protein yae1</fullName>
    </alternativeName>
</protein>
<reference evidence="11 12" key="1">
    <citation type="submission" date="2018-03" db="EMBL/GenBank/DDBJ databases">
        <authorList>
            <person name="Guldener U."/>
        </authorList>
    </citation>
    <scope>NUCLEOTIDE SEQUENCE [LARGE SCALE GENOMIC DNA]</scope>
    <source>
        <strain evidence="11 12">DAOM196992</strain>
    </source>
</reference>
<dbReference type="OrthoDB" id="20086at2759"/>
<feature type="compositionally biased region" description="Basic and acidic residues" evidence="9">
    <location>
        <begin position="438"/>
        <end position="448"/>
    </location>
</feature>
<feature type="compositionally biased region" description="Low complexity" evidence="9">
    <location>
        <begin position="1151"/>
        <end position="1168"/>
    </location>
</feature>
<evidence type="ECO:0000256" key="6">
    <source>
        <dbReference type="ARBA" id="ARBA00022490"/>
    </source>
</evidence>
<comment type="subcellular location">
    <subcellularLocation>
        <location evidence="2">Cytoplasm</location>
    </subcellularLocation>
    <subcellularLocation>
        <location evidence="1">Nucleus</location>
    </subcellularLocation>
</comment>
<evidence type="ECO:0000256" key="7">
    <source>
        <dbReference type="ARBA" id="ARBA00023242"/>
    </source>
</evidence>
<feature type="region of interest" description="Disordered" evidence="9">
    <location>
        <begin position="1023"/>
        <end position="1185"/>
    </location>
</feature>
<keyword evidence="6" id="KW-0963">Cytoplasm</keyword>
<feature type="compositionally biased region" description="Polar residues" evidence="9">
    <location>
        <begin position="421"/>
        <end position="430"/>
    </location>
</feature>
<dbReference type="EMBL" id="OOIP01000003">
    <property type="protein sequence ID" value="SPO35838.1"/>
    <property type="molecule type" value="Genomic_DNA"/>
</dbReference>
<feature type="compositionally biased region" description="Low complexity" evidence="9">
    <location>
        <begin position="186"/>
        <end position="208"/>
    </location>
</feature>
<feature type="compositionally biased region" description="Low complexity" evidence="9">
    <location>
        <begin position="715"/>
        <end position="726"/>
    </location>
</feature>
<feature type="compositionally biased region" description="Basic and acidic residues" evidence="9">
    <location>
        <begin position="888"/>
        <end position="903"/>
    </location>
</feature>
<sequence length="1185" mass="122165">MDSSNRPSAPASASAQASLSSSSSTDSTYSRNTATPSYPTYEPRNRRKSVLANAATASPTTATAPSLSSQPFPSTASSGDATTSVGAAAGAGAGPSTTTHSRTASLVGRKPLSLESQSVTSASSPVTPRRGKRMSLSYISSPPISGAHAEQTASPSLSSAGGDGGSYFSPRSVGRTSRSGSMRRPSNAAAASGSDTNGNASGGAAAATDGDDDWLMSDDNEAPSTSAAARLQSGAGKSMGERDAAKVESQFHDIGYREGITAGKLSTLQAGFDHGFSEVGAPIGRALGQLRGQIDVLSTIIRMGTGGGSGGSGDQEDGGGADADAEHDDGDDDGLNGNASRNKLAFAFLQSDALPAAQELLQALRHDVERTGLSQLAPPDYDALEHEASHAAEATGREPEPVRRETPEEPDRRTTTPSGKRASSNLSVNGSAASDAAAARRKEEGDTVMSAHRDLLTAIAEKERRCFELREELRLEELELKRLQESWQSTVHRELAYSSAASSTTSPTAHRRSMSSSTFSERSLRSSHTRGESNDSIPQAAAEAWNSISSKLPGSFKNGLTNLFEQMAVNPSERREVEGPQPPPEVPQKGDRDRDGLAPPSSMKSAGNHLTIGTGRSLSVLEEEMSDNGSATPAALSPRSPLAPIRHLADGSTAPAAAAAAAAAADADRHRRESRGSSAHGTPPQAHRGFGGELIDEAGPPTPPKTDPGSSNTPSRSSLWQSKRSSVLGSLSNLQKQVFQSPSSPSSPKLGNGERRSSRSSRSSSDANGTQSPTAPSSSGWGLGGTWAKKLKEARENASDMLREAERKLGNAMTIDELLGLPPSSSGSSIGSSDRERSTLDQISSSTSLSSLGGGGGGGSGGGGGGSNREREADSANLLWRKMNASDMQRHDERMSTSSRPEDSPWFAAAGGHARRRSLQRNSASYTSSPHLSPSIDPRRLSIASTQSASSANSGSGERRRSVSPNSPRAFADGAASPPALGVMGSGILGLISQAWSPEARAQDGIQDGTGAAESGEAAGYLNVGLGADQRRRRTSGNTLSPHSAAAERRTSMLSEIGDRMGNNDAKAASPSLSGGGQAWEWGSDGWGEAISPNRHTPSPRLDPGPDGGGGGGGGGGGIRLSLIDVDDERKHLPPSSASAPGEGEREGEATTNLFPPLTPTLTSSSPPAESQSATPRQDTRQNWI</sequence>
<dbReference type="AlphaFoldDB" id="A0A5C3EU51"/>
<feature type="compositionally biased region" description="Polar residues" evidence="9">
    <location>
        <begin position="114"/>
        <end position="126"/>
    </location>
</feature>
<name>A0A5C3EU51_9BASI</name>
<feature type="compositionally biased region" description="Low complexity" evidence="9">
    <location>
        <begin position="498"/>
        <end position="521"/>
    </location>
</feature>
<feature type="region of interest" description="Disordered" evidence="9">
    <location>
        <begin position="387"/>
        <end position="448"/>
    </location>
</feature>
<feature type="compositionally biased region" description="Low complexity" evidence="9">
    <location>
        <begin position="51"/>
        <end position="99"/>
    </location>
</feature>
<feature type="compositionally biased region" description="Low complexity" evidence="9">
    <location>
        <begin position="818"/>
        <end position="832"/>
    </location>
</feature>